<dbReference type="InterPro" id="IPR036291">
    <property type="entry name" value="NAD(P)-bd_dom_sf"/>
</dbReference>
<dbReference type="EMBL" id="QGDO01000001">
    <property type="protein sequence ID" value="PWJ43901.1"/>
    <property type="molecule type" value="Genomic_DNA"/>
</dbReference>
<gene>
    <name evidence="13" type="ORF">BC781_101251</name>
</gene>
<feature type="domain" description="ACT" evidence="12">
    <location>
        <begin position="561"/>
        <end position="630"/>
    </location>
</feature>
<protein>
    <recommendedName>
        <fullName evidence="6">D-3-phosphoglycerate dehydrogenase</fullName>
        <ecNumber evidence="4">1.1.1.399</ecNumber>
        <ecNumber evidence="5">1.1.1.95</ecNumber>
    </recommendedName>
    <alternativeName>
        <fullName evidence="9">2-oxoglutarate reductase</fullName>
    </alternativeName>
</protein>
<evidence type="ECO:0000313" key="13">
    <source>
        <dbReference type="EMBL" id="PWJ43901.1"/>
    </source>
</evidence>
<dbReference type="Proteomes" id="UP000245535">
    <property type="component" value="Unassembled WGS sequence"/>
</dbReference>
<dbReference type="InterPro" id="IPR006139">
    <property type="entry name" value="D-isomer_2_OHA_DH_cat_dom"/>
</dbReference>
<dbReference type="CDD" id="cd04901">
    <property type="entry name" value="ACT_3PGDH"/>
    <property type="match status" value="1"/>
</dbReference>
<comment type="pathway">
    <text evidence="2">Amino-acid biosynthesis; L-serine biosynthesis; L-serine from 3-phospho-D-glycerate: step 1/3.</text>
</comment>
<dbReference type="Gene3D" id="3.40.50.720">
    <property type="entry name" value="NAD(P)-binding Rossmann-like Domain"/>
    <property type="match status" value="2"/>
</dbReference>
<dbReference type="GO" id="GO:0004617">
    <property type="term" value="F:phosphoglycerate dehydrogenase activity"/>
    <property type="evidence" value="ECO:0007669"/>
    <property type="project" value="UniProtKB-EC"/>
</dbReference>
<dbReference type="AlphaFoldDB" id="A0A315ZEE1"/>
<evidence type="ECO:0000256" key="9">
    <source>
        <dbReference type="ARBA" id="ARBA00030455"/>
    </source>
</evidence>
<dbReference type="PANTHER" id="PTHR43761">
    <property type="entry name" value="D-ISOMER SPECIFIC 2-HYDROXYACID DEHYDROGENASE FAMILY PROTEIN (AFU_ORTHOLOGUE AFUA_1G13630)"/>
    <property type="match status" value="1"/>
</dbReference>
<comment type="catalytic activity">
    <reaction evidence="11">
        <text>(2R)-3-phosphoglycerate + NAD(+) = 3-phosphooxypyruvate + NADH + H(+)</text>
        <dbReference type="Rhea" id="RHEA:12641"/>
        <dbReference type="ChEBI" id="CHEBI:15378"/>
        <dbReference type="ChEBI" id="CHEBI:18110"/>
        <dbReference type="ChEBI" id="CHEBI:57540"/>
        <dbReference type="ChEBI" id="CHEBI:57945"/>
        <dbReference type="ChEBI" id="CHEBI:58272"/>
        <dbReference type="EC" id="1.1.1.95"/>
    </reaction>
</comment>
<sequence>MSEKKFFVIDFDSTFTQVEALDVLIEISHAENPDKEDLANQVKELTDQAMEGSLSFDEALDRRVKLLDANKKHIDTLVSELKGKVSDSFKRNKEFLSQNAEDVFIVSNGFKDFITPVVSEYGILEQNIFANTFTYDVDGNINGYDTENLLTKPQGKVAQMKELDLKGEVLVIGDGYTDYEIRKEGMADKFYAFTENVSRPSVVENADMVAPNLDEILYENKLPMAVSYPKSRIKVLLLENVHPNAKATLEEEGYQVELHKGAMDEEELSEKIKDVSIIGIRSKTNITKKVLENANRLMAIGTFCIGTNQVDLETAQEKGIAVFNAPFSNTRSVVELALGEIIMLMRNIPDNIEMMHQGKWNKSATGSFEIRNKKLGIIGYGNIGSQLSVIAEAVGMEVYYYDIIEKLALGNAKKCTSLEELLNKVDVVSLHVDGRAENKSFFGAKEFAMMKDGATFVNLARGPVVDVQALRDALDSGKLKGAGVDVFPTEPKNNQEPFKSVLQGAKNLILTPHIGGSTLEAQENIAEFVPNKLIDYVNTGNTFNSVNFPNLQLPQLNNAHRLLHIHRNEAGVLAKINSIMADYGINIVGQYLKTNEKIGYVITDIDKAYDPKLIEALKEIEGTIKLRVLY</sequence>
<dbReference type="InterPro" id="IPR054480">
    <property type="entry name" value="AHAS_small-like_ACT"/>
</dbReference>
<dbReference type="EC" id="1.1.1.399" evidence="4"/>
<dbReference type="UniPathway" id="UPA00135">
    <property type="reaction ID" value="UER00196"/>
</dbReference>
<dbReference type="InterPro" id="IPR029752">
    <property type="entry name" value="D-isomer_DH_CS1"/>
</dbReference>
<evidence type="ECO:0000256" key="2">
    <source>
        <dbReference type="ARBA" id="ARBA00005216"/>
    </source>
</evidence>
<dbReference type="GO" id="GO:0047545">
    <property type="term" value="F:(S)-2-hydroxyglutarate dehydrogenase activity"/>
    <property type="evidence" value="ECO:0007669"/>
    <property type="project" value="UniProtKB-ARBA"/>
</dbReference>
<dbReference type="Pfam" id="PF02826">
    <property type="entry name" value="2-Hacid_dh_C"/>
    <property type="match status" value="1"/>
</dbReference>
<dbReference type="Pfam" id="PF22629">
    <property type="entry name" value="ACT_AHAS_ss"/>
    <property type="match status" value="1"/>
</dbReference>
<dbReference type="Pfam" id="PF00702">
    <property type="entry name" value="Hydrolase"/>
    <property type="match status" value="1"/>
</dbReference>
<dbReference type="NCBIfam" id="TIGR01488">
    <property type="entry name" value="HAD-SF-IB"/>
    <property type="match status" value="1"/>
</dbReference>
<dbReference type="CDD" id="cd12176">
    <property type="entry name" value="PGDH_3"/>
    <property type="match status" value="1"/>
</dbReference>
<dbReference type="GO" id="GO:0051287">
    <property type="term" value="F:NAD binding"/>
    <property type="evidence" value="ECO:0007669"/>
    <property type="project" value="InterPro"/>
</dbReference>
<dbReference type="EC" id="1.1.1.95" evidence="5"/>
<comment type="function">
    <text evidence="1">Catalyzes the reversible oxidation of 3-phospho-D-glycerate to 3-phosphonooxypyruvate, the first step of the phosphorylated L-serine biosynthesis pathway. Also catalyzes the reversible oxidation of 2-hydroxyglutarate to 2-oxoglutarate.</text>
</comment>
<evidence type="ECO:0000313" key="14">
    <source>
        <dbReference type="Proteomes" id="UP000245535"/>
    </source>
</evidence>
<keyword evidence="8" id="KW-0520">NAD</keyword>
<evidence type="ECO:0000256" key="8">
    <source>
        <dbReference type="ARBA" id="ARBA00023027"/>
    </source>
</evidence>
<comment type="catalytic activity">
    <reaction evidence="10">
        <text>(R)-2-hydroxyglutarate + NAD(+) = 2-oxoglutarate + NADH + H(+)</text>
        <dbReference type="Rhea" id="RHEA:49612"/>
        <dbReference type="ChEBI" id="CHEBI:15378"/>
        <dbReference type="ChEBI" id="CHEBI:15801"/>
        <dbReference type="ChEBI" id="CHEBI:16810"/>
        <dbReference type="ChEBI" id="CHEBI:57540"/>
        <dbReference type="ChEBI" id="CHEBI:57945"/>
        <dbReference type="EC" id="1.1.1.399"/>
    </reaction>
</comment>
<evidence type="ECO:0000259" key="12">
    <source>
        <dbReference type="PROSITE" id="PS51671"/>
    </source>
</evidence>
<evidence type="ECO:0000256" key="1">
    <source>
        <dbReference type="ARBA" id="ARBA00003800"/>
    </source>
</evidence>
<dbReference type="PROSITE" id="PS00065">
    <property type="entry name" value="D_2_HYDROXYACID_DH_1"/>
    <property type="match status" value="1"/>
</dbReference>
<evidence type="ECO:0000256" key="10">
    <source>
        <dbReference type="ARBA" id="ARBA00048126"/>
    </source>
</evidence>
<evidence type="ECO:0000256" key="3">
    <source>
        <dbReference type="ARBA" id="ARBA00005854"/>
    </source>
</evidence>
<dbReference type="InterPro" id="IPR002912">
    <property type="entry name" value="ACT_dom"/>
</dbReference>
<evidence type="ECO:0000256" key="5">
    <source>
        <dbReference type="ARBA" id="ARBA00013143"/>
    </source>
</evidence>
<dbReference type="InterPro" id="IPR036412">
    <property type="entry name" value="HAD-like_sf"/>
</dbReference>
<accession>A0A315ZEE1</accession>
<dbReference type="GO" id="GO:0006564">
    <property type="term" value="P:L-serine biosynthetic process"/>
    <property type="evidence" value="ECO:0007669"/>
    <property type="project" value="UniProtKB-ARBA"/>
</dbReference>
<dbReference type="Gene3D" id="3.40.50.1000">
    <property type="entry name" value="HAD superfamily/HAD-like"/>
    <property type="match status" value="1"/>
</dbReference>
<dbReference type="Gene3D" id="3.30.70.260">
    <property type="match status" value="1"/>
</dbReference>
<dbReference type="SUPFAM" id="SSF51735">
    <property type="entry name" value="NAD(P)-binding Rossmann-fold domains"/>
    <property type="match status" value="1"/>
</dbReference>
<comment type="caution">
    <text evidence="13">The sequence shown here is derived from an EMBL/GenBank/DDBJ whole genome shotgun (WGS) entry which is preliminary data.</text>
</comment>
<dbReference type="Gene3D" id="1.10.150.210">
    <property type="entry name" value="Phosphoserine phosphatase, domain 2"/>
    <property type="match status" value="1"/>
</dbReference>
<dbReference type="SUPFAM" id="SSF52283">
    <property type="entry name" value="Formate/glycerate dehydrogenase catalytic domain-like"/>
    <property type="match status" value="1"/>
</dbReference>
<dbReference type="PANTHER" id="PTHR43761:SF1">
    <property type="entry name" value="D-ISOMER SPECIFIC 2-HYDROXYACID DEHYDROGENASE CATALYTIC DOMAIN-CONTAINING PROTEIN-RELATED"/>
    <property type="match status" value="1"/>
</dbReference>
<dbReference type="Pfam" id="PF00389">
    <property type="entry name" value="2-Hacid_dh"/>
    <property type="match status" value="1"/>
</dbReference>
<dbReference type="InterPro" id="IPR050418">
    <property type="entry name" value="D-iso_2-hydroxyacid_DH_PdxB"/>
</dbReference>
<keyword evidence="14" id="KW-1185">Reference proteome</keyword>
<evidence type="ECO:0000256" key="11">
    <source>
        <dbReference type="ARBA" id="ARBA00048731"/>
    </source>
</evidence>
<dbReference type="RefSeq" id="WP_109615429.1">
    <property type="nucleotide sequence ID" value="NZ_QGDO01000001.1"/>
</dbReference>
<reference evidence="13 14" key="1">
    <citation type="submission" date="2018-03" db="EMBL/GenBank/DDBJ databases">
        <title>Genomic Encyclopedia of Archaeal and Bacterial Type Strains, Phase II (KMG-II): from individual species to whole genera.</title>
        <authorList>
            <person name="Goeker M."/>
        </authorList>
    </citation>
    <scope>NUCLEOTIDE SEQUENCE [LARGE SCALE GENOMIC DNA]</scope>
    <source>
        <strain evidence="13 14">DSM 28229</strain>
    </source>
</reference>
<evidence type="ECO:0000256" key="7">
    <source>
        <dbReference type="ARBA" id="ARBA00023002"/>
    </source>
</evidence>
<evidence type="ECO:0000256" key="6">
    <source>
        <dbReference type="ARBA" id="ARBA00021582"/>
    </source>
</evidence>
<dbReference type="SUPFAM" id="SSF56784">
    <property type="entry name" value="HAD-like"/>
    <property type="match status" value="1"/>
</dbReference>
<comment type="similarity">
    <text evidence="3">Belongs to the D-isomer specific 2-hydroxyacid dehydrogenase family.</text>
</comment>
<dbReference type="FunFam" id="3.40.50.720:FF:000041">
    <property type="entry name" value="D-3-phosphoglycerate dehydrogenase"/>
    <property type="match status" value="1"/>
</dbReference>
<organism evidence="13 14">
    <name type="scientific">Sediminitomix flava</name>
    <dbReference type="NCBI Taxonomy" id="379075"/>
    <lineage>
        <taxon>Bacteria</taxon>
        <taxon>Pseudomonadati</taxon>
        <taxon>Bacteroidota</taxon>
        <taxon>Cytophagia</taxon>
        <taxon>Cytophagales</taxon>
        <taxon>Flammeovirgaceae</taxon>
        <taxon>Sediminitomix</taxon>
    </lineage>
</organism>
<dbReference type="InterPro" id="IPR006140">
    <property type="entry name" value="D-isomer_DH_NAD-bd"/>
</dbReference>
<proteinExistence type="inferred from homology"/>
<dbReference type="InterPro" id="IPR045865">
    <property type="entry name" value="ACT-like_dom_sf"/>
</dbReference>
<evidence type="ECO:0000256" key="4">
    <source>
        <dbReference type="ARBA" id="ARBA00013001"/>
    </source>
</evidence>
<dbReference type="PROSITE" id="PS51671">
    <property type="entry name" value="ACT"/>
    <property type="match status" value="1"/>
</dbReference>
<dbReference type="SUPFAM" id="SSF55021">
    <property type="entry name" value="ACT-like"/>
    <property type="match status" value="1"/>
</dbReference>
<dbReference type="InterPro" id="IPR023214">
    <property type="entry name" value="HAD_sf"/>
</dbReference>
<dbReference type="NCBIfam" id="NF008759">
    <property type="entry name" value="PRK11790.1"/>
    <property type="match status" value="1"/>
</dbReference>
<name>A0A315ZEE1_SEDFL</name>
<keyword evidence="7" id="KW-0560">Oxidoreductase</keyword>
<dbReference type="OrthoDB" id="1522997at2"/>